<dbReference type="Proteomes" id="UP001153678">
    <property type="component" value="Unassembled WGS sequence"/>
</dbReference>
<gene>
    <name evidence="1" type="ORF">FWILDA_LOCUS17263</name>
</gene>
<reference evidence="1" key="1">
    <citation type="submission" date="2022-08" db="EMBL/GenBank/DDBJ databases">
        <authorList>
            <person name="Kallberg Y."/>
            <person name="Tangrot J."/>
            <person name="Rosling A."/>
        </authorList>
    </citation>
    <scope>NUCLEOTIDE SEQUENCE</scope>
    <source>
        <strain evidence="1">Wild A</strain>
    </source>
</reference>
<evidence type="ECO:0000313" key="2">
    <source>
        <dbReference type="Proteomes" id="UP001153678"/>
    </source>
</evidence>
<organism evidence="1 2">
    <name type="scientific">Funneliformis geosporum</name>
    <dbReference type="NCBI Taxonomy" id="1117311"/>
    <lineage>
        <taxon>Eukaryota</taxon>
        <taxon>Fungi</taxon>
        <taxon>Fungi incertae sedis</taxon>
        <taxon>Mucoromycota</taxon>
        <taxon>Glomeromycotina</taxon>
        <taxon>Glomeromycetes</taxon>
        <taxon>Glomerales</taxon>
        <taxon>Glomeraceae</taxon>
        <taxon>Funneliformis</taxon>
    </lineage>
</organism>
<dbReference type="OrthoDB" id="10006997at2759"/>
<comment type="caution">
    <text evidence="1">The sequence shown here is derived from an EMBL/GenBank/DDBJ whole genome shotgun (WGS) entry which is preliminary data.</text>
</comment>
<dbReference type="EMBL" id="CAMKVN010013064">
    <property type="protein sequence ID" value="CAI2195812.1"/>
    <property type="molecule type" value="Genomic_DNA"/>
</dbReference>
<feature type="non-terminal residue" evidence="1">
    <location>
        <position position="81"/>
    </location>
</feature>
<dbReference type="AlphaFoldDB" id="A0A9W4T9X4"/>
<feature type="non-terminal residue" evidence="1">
    <location>
        <position position="1"/>
    </location>
</feature>
<proteinExistence type="predicted"/>
<accession>A0A9W4T9X4</accession>
<evidence type="ECO:0000313" key="1">
    <source>
        <dbReference type="EMBL" id="CAI2195812.1"/>
    </source>
</evidence>
<keyword evidence="2" id="KW-1185">Reference proteome</keyword>
<protein>
    <submittedName>
        <fullName evidence="1">6636_t:CDS:1</fullName>
    </submittedName>
</protein>
<sequence length="81" mass="9189">GERELLPIGFDNEGHGQLIFTGDVTKVEGQKISIFKDQVSDEKLDFPNSNQPDDQMATLLTIPFIQFEITGLKKRNNQLRN</sequence>
<name>A0A9W4T9X4_9GLOM</name>